<dbReference type="AlphaFoldDB" id="A4KVJ5"/>
<dbReference type="RefSeq" id="WP_012477284.1">
    <property type="nucleotide sequence ID" value="NC_010865.1"/>
</dbReference>
<keyword evidence="1" id="KW-0614">Plasmid</keyword>
<sequence length="67" mass="7658">MPEHIRRGNATRSKHRAPIEHVFAYQKAVMGMTIRIIGMARARTKIGMANIVYNIRRLAQISQRQAA</sequence>
<evidence type="ECO:0008006" key="3">
    <source>
        <dbReference type="Google" id="ProtNLM"/>
    </source>
</evidence>
<geneLocation type="plasmid" evidence="1 2">
    <name>pSmeSM11b</name>
</geneLocation>
<dbReference type="EMBL" id="EF066650">
    <property type="protein sequence ID" value="ABN47096.1"/>
    <property type="molecule type" value="Genomic_DNA"/>
</dbReference>
<evidence type="ECO:0000313" key="1">
    <source>
        <dbReference type="EMBL" id="ABN47096.1"/>
    </source>
</evidence>
<reference evidence="2" key="2">
    <citation type="journal article" date="2011" name="J. Biotechnol.">
        <title>The complete genome sequence of the dominant Sinorhizobium meliloti field isolate SM11 extends the S. meliloti pan-genome.</title>
        <authorList>
            <person name="Schneiker-Bekel S."/>
            <person name="Wibberg D."/>
            <person name="Bekel T."/>
            <person name="Blom J."/>
            <person name="Linke B."/>
            <person name="Neuweger H."/>
            <person name="Stiens M."/>
            <person name="Vorholter F.J."/>
            <person name="Weidner S."/>
            <person name="Goesmann A."/>
            <person name="Puhler A."/>
            <person name="Schluter A."/>
        </authorList>
    </citation>
    <scope>NUCLEOTIDE SEQUENCE [LARGE SCALE GENOMIC DNA]</scope>
    <source>
        <strain evidence="2">SM11</strain>
        <plasmid evidence="2">pSmeSM11b</plasmid>
    </source>
</reference>
<gene>
    <name evidence="1" type="primary">orf90</name>
</gene>
<protein>
    <recommendedName>
        <fullName evidence="3">Transposase</fullName>
    </recommendedName>
</protein>
<name>A4KVJ5_SINMM</name>
<organism evidence="1 2">
    <name type="scientific">Sinorhizobium meliloti (strain SM11)</name>
    <dbReference type="NCBI Taxonomy" id="707241"/>
    <lineage>
        <taxon>Bacteria</taxon>
        <taxon>Pseudomonadati</taxon>
        <taxon>Pseudomonadota</taxon>
        <taxon>Alphaproteobacteria</taxon>
        <taxon>Hyphomicrobiales</taxon>
        <taxon>Rhizobiaceae</taxon>
        <taxon>Sinorhizobium/Ensifer group</taxon>
        <taxon>Sinorhizobium</taxon>
    </lineage>
</organism>
<reference evidence="1 2" key="1">
    <citation type="journal article" date="2007" name="FEMS Microbiol. Lett.">
        <title>Sequence analysis of the 181-kb accessory plasmid pSmeSM11b, isolated from a dominant Sinorhizobium meliloti strain identified during a long-term field release experiment.</title>
        <authorList>
            <person name="Stiens M."/>
            <person name="Schneiker S."/>
            <person name="Puhler A."/>
            <person name="Schluter A."/>
        </authorList>
    </citation>
    <scope>NUCLEOTIDE SEQUENCE [LARGE SCALE GENOMIC DNA]</scope>
    <source>
        <strain evidence="1 2">SM11</strain>
        <plasmid evidence="2">pSmeSM11b</plasmid>
    </source>
</reference>
<accession>A4KVJ5</accession>
<proteinExistence type="predicted"/>
<dbReference type="Proteomes" id="UP000009045">
    <property type="component" value="Plasmid pSmeSM11b"/>
</dbReference>
<evidence type="ECO:0000313" key="2">
    <source>
        <dbReference type="Proteomes" id="UP000009045"/>
    </source>
</evidence>